<organism evidence="2 3">
    <name type="scientific">Roseomonas nitratireducens</name>
    <dbReference type="NCBI Taxonomy" id="2820810"/>
    <lineage>
        <taxon>Bacteria</taxon>
        <taxon>Pseudomonadati</taxon>
        <taxon>Pseudomonadota</taxon>
        <taxon>Alphaproteobacteria</taxon>
        <taxon>Acetobacterales</taxon>
        <taxon>Roseomonadaceae</taxon>
        <taxon>Roseomonas</taxon>
    </lineage>
</organism>
<evidence type="ECO:0000313" key="3">
    <source>
        <dbReference type="Proteomes" id="UP000680815"/>
    </source>
</evidence>
<feature type="compositionally biased region" description="Basic and acidic residues" evidence="1">
    <location>
        <begin position="147"/>
        <end position="157"/>
    </location>
</feature>
<reference evidence="2 3" key="1">
    <citation type="submission" date="2021-03" db="EMBL/GenBank/DDBJ databases">
        <authorList>
            <person name="So Y."/>
        </authorList>
    </citation>
    <scope>NUCLEOTIDE SEQUENCE [LARGE SCALE GENOMIC DNA]</scope>
    <source>
        <strain evidence="2 3">PWR1</strain>
    </source>
</reference>
<gene>
    <name evidence="2" type="ORF">J5Y09_23000</name>
</gene>
<dbReference type="RefSeq" id="WP_209354202.1">
    <property type="nucleotide sequence ID" value="NZ_JAGIYZ010000038.1"/>
</dbReference>
<sequence>MKKLGESIATLLDGIPLGSAQCFKDLAQALKSGTVTITKGIHQRDSKVHFDVTSSVGVKGTFHVFVVPGADVGVISPKVGWGEKDLMGKTVTRSLFTYVVSGLSYRIGATDHLYPALFTMLSEVEKPLGRPRGKSFSLGNSNAPVSHAEKETLRATT</sequence>
<protein>
    <submittedName>
        <fullName evidence="2">Uncharacterized protein</fullName>
    </submittedName>
</protein>
<feature type="region of interest" description="Disordered" evidence="1">
    <location>
        <begin position="132"/>
        <end position="157"/>
    </location>
</feature>
<name>A0ABS4AZN6_9PROT</name>
<dbReference type="EMBL" id="JAGIYZ010000038">
    <property type="protein sequence ID" value="MBP0466815.1"/>
    <property type="molecule type" value="Genomic_DNA"/>
</dbReference>
<accession>A0ABS4AZN6</accession>
<comment type="caution">
    <text evidence="2">The sequence shown here is derived from an EMBL/GenBank/DDBJ whole genome shotgun (WGS) entry which is preliminary data.</text>
</comment>
<proteinExistence type="predicted"/>
<evidence type="ECO:0000313" key="2">
    <source>
        <dbReference type="EMBL" id="MBP0466815.1"/>
    </source>
</evidence>
<keyword evidence="3" id="KW-1185">Reference proteome</keyword>
<evidence type="ECO:0000256" key="1">
    <source>
        <dbReference type="SAM" id="MobiDB-lite"/>
    </source>
</evidence>
<dbReference type="Proteomes" id="UP000680815">
    <property type="component" value="Unassembled WGS sequence"/>
</dbReference>